<dbReference type="InterPro" id="IPR025381">
    <property type="entry name" value="DUF4296"/>
</dbReference>
<organism evidence="4 5">
    <name type="scientific">Candidatus Cryptobacteroides intestinigallinarum</name>
    <dbReference type="NCBI Taxonomy" id="2840767"/>
    <lineage>
        <taxon>Bacteria</taxon>
        <taxon>Pseudomonadati</taxon>
        <taxon>Bacteroidota</taxon>
        <taxon>Bacteroidia</taxon>
        <taxon>Bacteroidales</taxon>
        <taxon>Candidatus Cryptobacteroides</taxon>
    </lineage>
</organism>
<comment type="caution">
    <text evidence="4">The sequence shown here is derived from an EMBL/GenBank/DDBJ whole genome shotgun (WGS) entry which is preliminary data.</text>
</comment>
<feature type="domain" description="DUF4296" evidence="3">
    <location>
        <begin position="25"/>
        <end position="105"/>
    </location>
</feature>
<evidence type="ECO:0000256" key="1">
    <source>
        <dbReference type="SAM" id="Coils"/>
    </source>
</evidence>
<dbReference type="Proteomes" id="UP000823617">
    <property type="component" value="Unassembled WGS sequence"/>
</dbReference>
<feature type="compositionally biased region" description="Basic and acidic residues" evidence="2">
    <location>
        <begin position="243"/>
        <end position="258"/>
    </location>
</feature>
<dbReference type="EMBL" id="JADIMK010000008">
    <property type="protein sequence ID" value="MBO8454992.1"/>
    <property type="molecule type" value="Genomic_DNA"/>
</dbReference>
<evidence type="ECO:0000259" key="3">
    <source>
        <dbReference type="Pfam" id="PF14129"/>
    </source>
</evidence>
<reference evidence="4" key="2">
    <citation type="journal article" date="2021" name="PeerJ">
        <title>Extensive microbial diversity within the chicken gut microbiome revealed by metagenomics and culture.</title>
        <authorList>
            <person name="Gilroy R."/>
            <person name="Ravi A."/>
            <person name="Getino M."/>
            <person name="Pursley I."/>
            <person name="Horton D.L."/>
            <person name="Alikhan N.F."/>
            <person name="Baker D."/>
            <person name="Gharbi K."/>
            <person name="Hall N."/>
            <person name="Watson M."/>
            <person name="Adriaenssens E.M."/>
            <person name="Foster-Nyarko E."/>
            <person name="Jarju S."/>
            <person name="Secka A."/>
            <person name="Antonio M."/>
            <person name="Oren A."/>
            <person name="Chaudhuri R.R."/>
            <person name="La Ragione R."/>
            <person name="Hildebrand F."/>
            <person name="Pallen M.J."/>
        </authorList>
    </citation>
    <scope>NUCLEOTIDE SEQUENCE</scope>
    <source>
        <strain evidence="4">B1-3475</strain>
    </source>
</reference>
<gene>
    <name evidence="4" type="ORF">IAC08_01130</name>
</gene>
<evidence type="ECO:0000256" key="2">
    <source>
        <dbReference type="SAM" id="MobiDB-lite"/>
    </source>
</evidence>
<protein>
    <submittedName>
        <fullName evidence="4">DUF4296 domain-containing protein</fullName>
    </submittedName>
</protein>
<feature type="region of interest" description="Disordered" evidence="2">
    <location>
        <begin position="229"/>
        <end position="258"/>
    </location>
</feature>
<sequence length="258" mass="28937">MRKALSYIVAFVFSFAAVISCGREEKVIPKDDLSEIYAEMFLMDQWIFSHPEARRSADTSFVYEPIFEKYGYTSDDFRTSMDYYLKDPDKFARILKETSLILEDRLKELRQEKDMLTSLDRIAENKLLYAVEYDFGRDSGYQYDIRDSIEFYTDTSGCVLKVRQLVPLDTLFDGPALIPAVDSLAVSDSTAVSDSLGNAVPAGKDLTIPVVVGKPDGAGSAVIIPNAGNDSPAIRPSQPFKAVSREYHGAEKVPPRRR</sequence>
<accession>A0A9D9HJI0</accession>
<proteinExistence type="predicted"/>
<dbReference type="AlphaFoldDB" id="A0A9D9HJI0"/>
<name>A0A9D9HJI0_9BACT</name>
<reference evidence="4" key="1">
    <citation type="submission" date="2020-10" db="EMBL/GenBank/DDBJ databases">
        <authorList>
            <person name="Gilroy R."/>
        </authorList>
    </citation>
    <scope>NUCLEOTIDE SEQUENCE</scope>
    <source>
        <strain evidence="4">B1-3475</strain>
    </source>
</reference>
<dbReference type="PROSITE" id="PS51257">
    <property type="entry name" value="PROKAR_LIPOPROTEIN"/>
    <property type="match status" value="1"/>
</dbReference>
<keyword evidence="1" id="KW-0175">Coiled coil</keyword>
<dbReference type="Pfam" id="PF14129">
    <property type="entry name" value="DUF4296"/>
    <property type="match status" value="1"/>
</dbReference>
<feature type="coiled-coil region" evidence="1">
    <location>
        <begin position="92"/>
        <end position="126"/>
    </location>
</feature>
<evidence type="ECO:0000313" key="4">
    <source>
        <dbReference type="EMBL" id="MBO8454992.1"/>
    </source>
</evidence>
<evidence type="ECO:0000313" key="5">
    <source>
        <dbReference type="Proteomes" id="UP000823617"/>
    </source>
</evidence>